<sequence length="272" mass="30788">MCDIGEAVCIEQIQTEQHKEKTCPFCAEPEHESRTNDLKNDSKKLRKACHKGDILGLPEPGSTAPGSQQWCVVYQHPETGKEEISEVRNNPHHCIPGRASLKGKYQHPILEVIEKEKGTITGDIGYNVNGQENGIWLPTIIEHFYAGYRNVDPIAGISWGKLSKAHSTQKFSMAEAAMYDTRRQFHDSHQNYSEHIKQRLDKLFNAVKMHKMRCPEAGPKAKPDIPPPYKVVEWLHGISRKFAQMLCGSPSGWRPPIFTSSHAENLTKKLKK</sequence>
<accession>A0AAF0CBD5</accession>
<protein>
    <submittedName>
        <fullName evidence="1">AHH domain-containing protein</fullName>
    </submittedName>
</protein>
<keyword evidence="2" id="KW-1185">Reference proteome</keyword>
<dbReference type="KEGG" id="tvd:SG34_009485"/>
<evidence type="ECO:0000313" key="1">
    <source>
        <dbReference type="EMBL" id="WDE07095.1"/>
    </source>
</evidence>
<dbReference type="RefSeq" id="WP_044841658.1">
    <property type="nucleotide sequence ID" value="NZ_CP059733.1"/>
</dbReference>
<dbReference type="Pfam" id="PF14412">
    <property type="entry name" value="AHH"/>
    <property type="match status" value="1"/>
</dbReference>
<dbReference type="EMBL" id="CP059733">
    <property type="protein sequence ID" value="WDE07095.1"/>
    <property type="molecule type" value="Genomic_DNA"/>
</dbReference>
<reference evidence="1 2" key="2">
    <citation type="journal article" date="2022" name="Mar. Drugs">
        <title>Bioassay-Guided Fractionation Leads to the Detection of Cholic Acid Generated by the Rare Thalassomonas sp.</title>
        <authorList>
            <person name="Pheiffer F."/>
            <person name="Schneider Y.K."/>
            <person name="Hansen E.H."/>
            <person name="Andersen J.H."/>
            <person name="Isaksson J."/>
            <person name="Busche T."/>
            <person name="R C."/>
            <person name="Kalinowski J."/>
            <person name="Zyl L.V."/>
            <person name="Trindade M."/>
        </authorList>
    </citation>
    <scope>NUCLEOTIDE SEQUENCE [LARGE SCALE GENOMIC DNA]</scope>
    <source>
        <strain evidence="1 2">XOM25</strain>
    </source>
</reference>
<proteinExistence type="predicted"/>
<dbReference type="InterPro" id="IPR032871">
    <property type="entry name" value="AHH_dom_containing"/>
</dbReference>
<gene>
    <name evidence="1" type="ORF">SG34_009485</name>
</gene>
<evidence type="ECO:0000313" key="2">
    <source>
        <dbReference type="Proteomes" id="UP000032352"/>
    </source>
</evidence>
<dbReference type="AlphaFoldDB" id="A0AAF0CBD5"/>
<dbReference type="Proteomes" id="UP000032352">
    <property type="component" value="Chromosome"/>
</dbReference>
<organism evidence="1 2">
    <name type="scientific">Thalassomonas viridans</name>
    <dbReference type="NCBI Taxonomy" id="137584"/>
    <lineage>
        <taxon>Bacteria</taxon>
        <taxon>Pseudomonadati</taxon>
        <taxon>Pseudomonadota</taxon>
        <taxon>Gammaproteobacteria</taxon>
        <taxon>Alteromonadales</taxon>
        <taxon>Colwelliaceae</taxon>
        <taxon>Thalassomonas</taxon>
    </lineage>
</organism>
<name>A0AAF0CBD5_9GAMM</name>
<reference evidence="1 2" key="1">
    <citation type="journal article" date="2015" name="Genome Announc.">
        <title>Draft Genome Sequences of Marine Isolates of Thalassomonas viridans and Thalassomonas actiniarum.</title>
        <authorList>
            <person name="Olonade I."/>
            <person name="van Zyl L.J."/>
            <person name="Trindade M."/>
        </authorList>
    </citation>
    <scope>NUCLEOTIDE SEQUENCE [LARGE SCALE GENOMIC DNA]</scope>
    <source>
        <strain evidence="1 2">XOM25</strain>
    </source>
</reference>